<evidence type="ECO:0000256" key="3">
    <source>
        <dbReference type="ARBA" id="ARBA00023163"/>
    </source>
</evidence>
<evidence type="ECO:0000313" key="6">
    <source>
        <dbReference type="EMBL" id="UGS33747.1"/>
    </source>
</evidence>
<keyword evidence="2 4" id="KW-0238">DNA-binding</keyword>
<dbReference type="EMBL" id="CP087164">
    <property type="protein sequence ID" value="UGS33747.1"/>
    <property type="molecule type" value="Genomic_DNA"/>
</dbReference>
<dbReference type="PROSITE" id="PS50977">
    <property type="entry name" value="HTH_TETR_2"/>
    <property type="match status" value="1"/>
</dbReference>
<dbReference type="PRINTS" id="PR00455">
    <property type="entry name" value="HTHTETR"/>
</dbReference>
<feature type="domain" description="HTH tetR-type" evidence="5">
    <location>
        <begin position="12"/>
        <end position="72"/>
    </location>
</feature>
<sequence length="201" mass="21839">MATAATPSPRAQRTRAALVAGARTVFERDGFVDARIVDIAREAGVATGSFYTYFNGKDAAFAAVLEELREEMLHPRLEVAGDADPLEVVEAANRAYLEAYRRNARLMELMEQVAAVDPAVRRLRLERGEAFAARNAHAIAQLQERGLADPQLDPALTAHAISSMVSRTAALAFVHGAVTDDVEVLTATLTRLWANALRLVQ</sequence>
<keyword evidence="7" id="KW-1185">Reference proteome</keyword>
<reference evidence="6" key="1">
    <citation type="journal article" date="2022" name="Int. J. Syst. Evol. Microbiol.">
        <title>Pseudomonas aegrilactucae sp. nov. and Pseudomonas morbosilactucae sp. nov., pathogens causing bacterial rot of lettuce in Japan.</title>
        <authorList>
            <person name="Sawada H."/>
            <person name="Fujikawa T."/>
            <person name="Satou M."/>
        </authorList>
    </citation>
    <scope>NUCLEOTIDE SEQUENCE</scope>
    <source>
        <strain evidence="6">0166_1</strain>
    </source>
</reference>
<dbReference type="InterPro" id="IPR036271">
    <property type="entry name" value="Tet_transcr_reg_TetR-rel_C_sf"/>
</dbReference>
<proteinExistence type="predicted"/>
<dbReference type="RefSeq" id="WP_259313441.1">
    <property type="nucleotide sequence ID" value="NZ_CP087164.1"/>
</dbReference>
<evidence type="ECO:0000256" key="1">
    <source>
        <dbReference type="ARBA" id="ARBA00023015"/>
    </source>
</evidence>
<name>A0A9E7BYR0_9ACTN</name>
<dbReference type="SUPFAM" id="SSF46689">
    <property type="entry name" value="Homeodomain-like"/>
    <property type="match status" value="1"/>
</dbReference>
<dbReference type="PANTHER" id="PTHR30055">
    <property type="entry name" value="HTH-TYPE TRANSCRIPTIONAL REGULATOR RUTR"/>
    <property type="match status" value="1"/>
</dbReference>
<dbReference type="InterPro" id="IPR001647">
    <property type="entry name" value="HTH_TetR"/>
</dbReference>
<evidence type="ECO:0000256" key="2">
    <source>
        <dbReference type="ARBA" id="ARBA00023125"/>
    </source>
</evidence>
<evidence type="ECO:0000313" key="7">
    <source>
        <dbReference type="Proteomes" id="UP001162834"/>
    </source>
</evidence>
<dbReference type="GO" id="GO:0003700">
    <property type="term" value="F:DNA-binding transcription factor activity"/>
    <property type="evidence" value="ECO:0007669"/>
    <property type="project" value="TreeGrafter"/>
</dbReference>
<dbReference type="SUPFAM" id="SSF48498">
    <property type="entry name" value="Tetracyclin repressor-like, C-terminal domain"/>
    <property type="match status" value="1"/>
</dbReference>
<dbReference type="GO" id="GO:0000976">
    <property type="term" value="F:transcription cis-regulatory region binding"/>
    <property type="evidence" value="ECO:0007669"/>
    <property type="project" value="TreeGrafter"/>
</dbReference>
<feature type="DNA-binding region" description="H-T-H motif" evidence="4">
    <location>
        <begin position="35"/>
        <end position="54"/>
    </location>
</feature>
<protein>
    <recommendedName>
        <fullName evidence="5">HTH tetR-type domain-containing protein</fullName>
    </recommendedName>
</protein>
<accession>A0A9E7BYR0</accession>
<evidence type="ECO:0000259" key="5">
    <source>
        <dbReference type="PROSITE" id="PS50977"/>
    </source>
</evidence>
<dbReference type="Proteomes" id="UP001162834">
    <property type="component" value="Chromosome"/>
</dbReference>
<dbReference type="InterPro" id="IPR050109">
    <property type="entry name" value="HTH-type_TetR-like_transc_reg"/>
</dbReference>
<keyword evidence="1" id="KW-0805">Transcription regulation</keyword>
<dbReference type="Gene3D" id="1.10.10.60">
    <property type="entry name" value="Homeodomain-like"/>
    <property type="match status" value="1"/>
</dbReference>
<dbReference type="AlphaFoldDB" id="A0A9E7BYR0"/>
<keyword evidence="3" id="KW-0804">Transcription</keyword>
<gene>
    <name evidence="6" type="ORF">DSM104329_00112</name>
</gene>
<dbReference type="Pfam" id="PF00440">
    <property type="entry name" value="TetR_N"/>
    <property type="match status" value="1"/>
</dbReference>
<dbReference type="Gene3D" id="1.10.357.10">
    <property type="entry name" value="Tetracycline Repressor, domain 2"/>
    <property type="match status" value="1"/>
</dbReference>
<dbReference type="InterPro" id="IPR009057">
    <property type="entry name" value="Homeodomain-like_sf"/>
</dbReference>
<evidence type="ECO:0000256" key="4">
    <source>
        <dbReference type="PROSITE-ProRule" id="PRU00335"/>
    </source>
</evidence>
<organism evidence="6 7">
    <name type="scientific">Capillimicrobium parvum</name>
    <dbReference type="NCBI Taxonomy" id="2884022"/>
    <lineage>
        <taxon>Bacteria</taxon>
        <taxon>Bacillati</taxon>
        <taxon>Actinomycetota</taxon>
        <taxon>Thermoleophilia</taxon>
        <taxon>Solirubrobacterales</taxon>
        <taxon>Capillimicrobiaceae</taxon>
        <taxon>Capillimicrobium</taxon>
    </lineage>
</organism>
<dbReference type="KEGG" id="sbae:DSM104329_00112"/>
<dbReference type="PANTHER" id="PTHR30055:SF234">
    <property type="entry name" value="HTH-TYPE TRANSCRIPTIONAL REGULATOR BETI"/>
    <property type="match status" value="1"/>
</dbReference>